<proteinExistence type="predicted"/>
<accession>A0ABS4LV63</accession>
<evidence type="ECO:0008006" key="4">
    <source>
        <dbReference type="Google" id="ProtNLM"/>
    </source>
</evidence>
<feature type="compositionally biased region" description="Basic and acidic residues" evidence="1">
    <location>
        <begin position="20"/>
        <end position="47"/>
    </location>
</feature>
<gene>
    <name evidence="2" type="ORF">J2Z21_004057</name>
</gene>
<dbReference type="Proteomes" id="UP001519309">
    <property type="component" value="Unassembled WGS sequence"/>
</dbReference>
<organism evidence="2 3">
    <name type="scientific">Streptomyces griseochromogenes</name>
    <dbReference type="NCBI Taxonomy" id="68214"/>
    <lineage>
        <taxon>Bacteria</taxon>
        <taxon>Bacillati</taxon>
        <taxon>Actinomycetota</taxon>
        <taxon>Actinomycetes</taxon>
        <taxon>Kitasatosporales</taxon>
        <taxon>Streptomycetaceae</taxon>
        <taxon>Streptomyces</taxon>
    </lineage>
</organism>
<keyword evidence="3" id="KW-1185">Reference proteome</keyword>
<reference evidence="2 3" key="1">
    <citation type="submission" date="2021-03" db="EMBL/GenBank/DDBJ databases">
        <title>Genomic Encyclopedia of Type Strains, Phase IV (KMG-IV): sequencing the most valuable type-strain genomes for metagenomic binning, comparative biology and taxonomic classification.</title>
        <authorList>
            <person name="Goeker M."/>
        </authorList>
    </citation>
    <scope>NUCLEOTIDE SEQUENCE [LARGE SCALE GENOMIC DNA]</scope>
    <source>
        <strain evidence="2 3">DSM 40499</strain>
    </source>
</reference>
<evidence type="ECO:0000313" key="3">
    <source>
        <dbReference type="Proteomes" id="UP001519309"/>
    </source>
</evidence>
<comment type="caution">
    <text evidence="2">The sequence shown here is derived from an EMBL/GenBank/DDBJ whole genome shotgun (WGS) entry which is preliminary data.</text>
</comment>
<name>A0ABS4LV63_9ACTN</name>
<evidence type="ECO:0000256" key="1">
    <source>
        <dbReference type="SAM" id="MobiDB-lite"/>
    </source>
</evidence>
<evidence type="ECO:0000313" key="2">
    <source>
        <dbReference type="EMBL" id="MBP2051107.1"/>
    </source>
</evidence>
<protein>
    <recommendedName>
        <fullName evidence="4">Transposase</fullName>
    </recommendedName>
</protein>
<sequence length="47" mass="5145">MMCDTSLAHTASGPKASARRPSDDASDRPRNSLTRENEETTKVIDKP</sequence>
<dbReference type="EMBL" id="JAGGLP010000007">
    <property type="protein sequence ID" value="MBP2051107.1"/>
    <property type="molecule type" value="Genomic_DNA"/>
</dbReference>
<feature type="region of interest" description="Disordered" evidence="1">
    <location>
        <begin position="1"/>
        <end position="47"/>
    </location>
</feature>